<protein>
    <recommendedName>
        <fullName evidence="4">DUF2946 domain-containing protein</fullName>
    </recommendedName>
</protein>
<evidence type="ECO:0008006" key="4">
    <source>
        <dbReference type="Google" id="ProtNLM"/>
    </source>
</evidence>
<name>A0A6G8IBV8_9BURK</name>
<feature type="region of interest" description="Disordered" evidence="1">
    <location>
        <begin position="46"/>
        <end position="81"/>
    </location>
</feature>
<evidence type="ECO:0000313" key="3">
    <source>
        <dbReference type="Proteomes" id="UP000503162"/>
    </source>
</evidence>
<proteinExistence type="predicted"/>
<reference evidence="2 3" key="1">
    <citation type="submission" date="2020-03" db="EMBL/GenBank/DDBJ databases">
        <title>Hydrogenophaga sp. nov. isolated from cyanobacterial mat.</title>
        <authorList>
            <person name="Thorat V."/>
            <person name="Kirdat K."/>
            <person name="Tiwarekar B."/>
            <person name="Costa E.D."/>
            <person name="Yadav A."/>
        </authorList>
    </citation>
    <scope>NUCLEOTIDE SEQUENCE [LARGE SCALE GENOMIC DNA]</scope>
    <source>
        <strain evidence="2 3">BA0156</strain>
    </source>
</reference>
<evidence type="ECO:0000313" key="2">
    <source>
        <dbReference type="EMBL" id="QIM50623.1"/>
    </source>
</evidence>
<dbReference type="KEGG" id="hcz:G9Q37_02600"/>
<feature type="compositionally biased region" description="Basic and acidic residues" evidence="1">
    <location>
        <begin position="49"/>
        <end position="62"/>
    </location>
</feature>
<evidence type="ECO:0000256" key="1">
    <source>
        <dbReference type="SAM" id="MobiDB-lite"/>
    </source>
</evidence>
<accession>A0A6G8IBV8</accession>
<organism evidence="2 3">
    <name type="scientific">Hydrogenophaga crocea</name>
    <dbReference type="NCBI Taxonomy" id="2716225"/>
    <lineage>
        <taxon>Bacteria</taxon>
        <taxon>Pseudomonadati</taxon>
        <taxon>Pseudomonadota</taxon>
        <taxon>Betaproteobacteria</taxon>
        <taxon>Burkholderiales</taxon>
        <taxon>Comamonadaceae</taxon>
        <taxon>Hydrogenophaga</taxon>
    </lineage>
</organism>
<dbReference type="EMBL" id="CP049989">
    <property type="protein sequence ID" value="QIM50623.1"/>
    <property type="molecule type" value="Genomic_DNA"/>
</dbReference>
<dbReference type="RefSeq" id="WP_166222750.1">
    <property type="nucleotide sequence ID" value="NZ_CP049989.1"/>
</dbReference>
<dbReference type="AlphaFoldDB" id="A0A6G8IBV8"/>
<gene>
    <name evidence="2" type="ORF">G9Q37_02600</name>
</gene>
<sequence>MRAVWIALLIALLPLRGWVGDAMALSMLEAHGAAALVAAADAVIAPHDQPPHDHNGHHDHGSPHAAPAQADARADSDHGPAGAQAHLLCEVCNGPVLSPPASAVVVTAIEHAPRVERQQRFASLAPRQPTKPPIA</sequence>
<dbReference type="Proteomes" id="UP000503162">
    <property type="component" value="Chromosome"/>
</dbReference>
<keyword evidence="3" id="KW-1185">Reference proteome</keyword>